<feature type="transmembrane region" description="Helical" evidence="1">
    <location>
        <begin position="162"/>
        <end position="181"/>
    </location>
</feature>
<dbReference type="GO" id="GO:0016787">
    <property type="term" value="F:hydrolase activity"/>
    <property type="evidence" value="ECO:0007669"/>
    <property type="project" value="UniProtKB-KW"/>
</dbReference>
<dbReference type="InterPro" id="IPR007404">
    <property type="entry name" value="YdjM-like"/>
</dbReference>
<dbReference type="PANTHER" id="PTHR35531">
    <property type="entry name" value="INNER MEMBRANE PROTEIN YBCI-RELATED"/>
    <property type="match status" value="1"/>
</dbReference>
<dbReference type="Pfam" id="PF04307">
    <property type="entry name" value="YdjM"/>
    <property type="match status" value="2"/>
</dbReference>
<organism evidence="2 3">
    <name type="scientific">Isachenkonia alkalipeptolytica</name>
    <dbReference type="NCBI Taxonomy" id="2565777"/>
    <lineage>
        <taxon>Bacteria</taxon>
        <taxon>Bacillati</taxon>
        <taxon>Bacillota</taxon>
        <taxon>Clostridia</taxon>
        <taxon>Eubacteriales</taxon>
        <taxon>Clostridiaceae</taxon>
        <taxon>Isachenkonia</taxon>
    </lineage>
</organism>
<feature type="transmembrane region" description="Helical" evidence="1">
    <location>
        <begin position="116"/>
        <end position="134"/>
    </location>
</feature>
<evidence type="ECO:0000313" key="2">
    <source>
        <dbReference type="EMBL" id="NBG87355.1"/>
    </source>
</evidence>
<reference evidence="2 3" key="1">
    <citation type="submission" date="2019-04" db="EMBL/GenBank/DDBJ databases">
        <title>Isachenkonia alkalipeptolytica gen. nov. sp. nov. a new anaerobic, alkiliphilic organothrophic bacterium capable to reduce synthesized ferrihydrite isolated from a soda lake.</title>
        <authorList>
            <person name="Toshchakov S.V."/>
            <person name="Zavarzina D.G."/>
            <person name="Zhilina T.N."/>
            <person name="Kostrikina N.A."/>
            <person name="Kublanov I.V."/>
        </authorList>
    </citation>
    <scope>NUCLEOTIDE SEQUENCE [LARGE SCALE GENOMIC DNA]</scope>
    <source>
        <strain evidence="2 3">Z-1701</strain>
    </source>
</reference>
<keyword evidence="1" id="KW-0472">Membrane</keyword>
<feature type="transmembrane region" description="Helical" evidence="1">
    <location>
        <begin position="7"/>
        <end position="26"/>
    </location>
</feature>
<feature type="transmembrane region" description="Helical" evidence="1">
    <location>
        <begin position="69"/>
        <end position="85"/>
    </location>
</feature>
<comment type="caution">
    <text evidence="2">The sequence shown here is derived from an EMBL/GenBank/DDBJ whole genome shotgun (WGS) entry which is preliminary data.</text>
</comment>
<dbReference type="RefSeq" id="WP_160718680.1">
    <property type="nucleotide sequence ID" value="NZ_SUMG01000002.1"/>
</dbReference>
<sequence>MMGRTHAAFGVFTVLFTATIIGLSFYDHELNVVSIGVALLGALLPDMDMGGSSLSKGFGVVKADLIEKIWFLLLGILLVAGYLAFENTPIFHGILFMIFMGFVMSKSFAKKGFRTLRNITHGLVALLSIFAAYYYHHYPLAWVGFLLLLLLISNHRGLSHSLLFLALVIFATHQITTFYGYPNYSVILGIGMGSHIFSDMFTKQGLRLFWPLDKKVRFPFYIKTGGKLENFIFLLISVLVIRLGLML</sequence>
<name>A0AA43XIB2_9CLOT</name>
<evidence type="ECO:0000256" key="1">
    <source>
        <dbReference type="SAM" id="Phobius"/>
    </source>
</evidence>
<keyword evidence="1" id="KW-0812">Transmembrane</keyword>
<accession>A0AA43XIB2</accession>
<dbReference type="AlphaFoldDB" id="A0AA43XIB2"/>
<evidence type="ECO:0000313" key="3">
    <source>
        <dbReference type="Proteomes" id="UP000449710"/>
    </source>
</evidence>
<dbReference type="PANTHER" id="PTHR35531:SF1">
    <property type="entry name" value="INNER MEMBRANE PROTEIN YBCI-RELATED"/>
    <property type="match status" value="1"/>
</dbReference>
<dbReference type="EMBL" id="SUMG01000002">
    <property type="protein sequence ID" value="NBG87355.1"/>
    <property type="molecule type" value="Genomic_DNA"/>
</dbReference>
<keyword evidence="1" id="KW-1133">Transmembrane helix</keyword>
<dbReference type="Proteomes" id="UP000449710">
    <property type="component" value="Unassembled WGS sequence"/>
</dbReference>
<gene>
    <name evidence="2" type="ORF">ISALK_02455</name>
</gene>
<feature type="transmembrane region" description="Helical" evidence="1">
    <location>
        <begin position="227"/>
        <end position="245"/>
    </location>
</feature>
<keyword evidence="2" id="KW-0378">Hydrolase</keyword>
<protein>
    <submittedName>
        <fullName evidence="2">Metal-dependent hydrolase</fullName>
    </submittedName>
</protein>
<keyword evidence="3" id="KW-1185">Reference proteome</keyword>
<proteinExistence type="predicted"/>